<comment type="caution">
    <text evidence="4">The sequence shown here is derived from an EMBL/GenBank/DDBJ whole genome shotgun (WGS) entry which is preliminary data.</text>
</comment>
<dbReference type="InterPro" id="IPR046947">
    <property type="entry name" value="LytR-like"/>
</dbReference>
<dbReference type="Gene3D" id="3.40.50.2300">
    <property type="match status" value="1"/>
</dbReference>
<dbReference type="Pfam" id="PF04397">
    <property type="entry name" value="LytTR"/>
    <property type="match status" value="1"/>
</dbReference>
<feature type="domain" description="HTH LytTR-type" evidence="3">
    <location>
        <begin position="123"/>
        <end position="190"/>
    </location>
</feature>
<proteinExistence type="predicted"/>
<gene>
    <name evidence="4" type="ORF">H9980_11385</name>
</gene>
<dbReference type="AlphaFoldDB" id="A0A9D1XN35"/>
<evidence type="ECO:0000256" key="1">
    <source>
        <dbReference type="PROSITE-ProRule" id="PRU00169"/>
    </source>
</evidence>
<dbReference type="InterPro" id="IPR001789">
    <property type="entry name" value="Sig_transdc_resp-reg_receiver"/>
</dbReference>
<evidence type="ECO:0000259" key="3">
    <source>
        <dbReference type="PROSITE" id="PS50930"/>
    </source>
</evidence>
<sequence>MKIAILDDEIYYCNKIEKLIHENKLLETCTIDKYTKPIDFINRTKHYDILFLDIDMPEIDGIALSKQLRFDNIIIIFITSIKDRMAEAFGINVAGYIFKNQLEEEINRVLKETFKLVRQNQKIKIITKKEMYYFNPMNVLYIEYLQKHVIVHLIDGKEDIGYVPLKEIFPLLPIQFIQVNKNQIINIDNVCKMKGNIITLNHTGEEIEVSRRKKEYVFELIMKVMERI</sequence>
<dbReference type="GO" id="GO:0003677">
    <property type="term" value="F:DNA binding"/>
    <property type="evidence" value="ECO:0007669"/>
    <property type="project" value="UniProtKB-KW"/>
</dbReference>
<dbReference type="PANTHER" id="PTHR37299:SF1">
    <property type="entry name" value="STAGE 0 SPORULATION PROTEIN A HOMOLOG"/>
    <property type="match status" value="1"/>
</dbReference>
<feature type="domain" description="Response regulatory" evidence="2">
    <location>
        <begin position="2"/>
        <end position="114"/>
    </location>
</feature>
<reference evidence="4" key="2">
    <citation type="submission" date="2021-04" db="EMBL/GenBank/DDBJ databases">
        <authorList>
            <person name="Gilroy R."/>
        </authorList>
    </citation>
    <scope>NUCLEOTIDE SEQUENCE</scope>
    <source>
        <strain evidence="4">ChiGjej1B1-14440</strain>
    </source>
</reference>
<dbReference type="SUPFAM" id="SSF52172">
    <property type="entry name" value="CheY-like"/>
    <property type="match status" value="1"/>
</dbReference>
<protein>
    <submittedName>
        <fullName evidence="4">LytTR family DNA-binding domain-containing protein</fullName>
    </submittedName>
</protein>
<evidence type="ECO:0000313" key="4">
    <source>
        <dbReference type="EMBL" id="HIX82553.1"/>
    </source>
</evidence>
<dbReference type="SMART" id="SM00850">
    <property type="entry name" value="LytTR"/>
    <property type="match status" value="1"/>
</dbReference>
<dbReference type="PROSITE" id="PS50110">
    <property type="entry name" value="RESPONSE_REGULATORY"/>
    <property type="match status" value="1"/>
</dbReference>
<dbReference type="InterPro" id="IPR011006">
    <property type="entry name" value="CheY-like_superfamily"/>
</dbReference>
<accession>A0A9D1XN35</accession>
<dbReference type="PANTHER" id="PTHR37299">
    <property type="entry name" value="TRANSCRIPTIONAL REGULATOR-RELATED"/>
    <property type="match status" value="1"/>
</dbReference>
<name>A0A9D1XN35_9FIRM</name>
<organism evidence="4 5">
    <name type="scientific">Candidatus Erysipelatoclostridium merdavium</name>
    <dbReference type="NCBI Taxonomy" id="2838566"/>
    <lineage>
        <taxon>Bacteria</taxon>
        <taxon>Bacillati</taxon>
        <taxon>Bacillota</taxon>
        <taxon>Erysipelotrichia</taxon>
        <taxon>Erysipelotrichales</taxon>
        <taxon>Erysipelotrichales incertae sedis</taxon>
    </lineage>
</organism>
<dbReference type="GO" id="GO:0000156">
    <property type="term" value="F:phosphorelay response regulator activity"/>
    <property type="evidence" value="ECO:0007669"/>
    <property type="project" value="InterPro"/>
</dbReference>
<dbReference type="SMART" id="SM00448">
    <property type="entry name" value="REC"/>
    <property type="match status" value="1"/>
</dbReference>
<dbReference type="Gene3D" id="2.40.50.1020">
    <property type="entry name" value="LytTr DNA-binding domain"/>
    <property type="match status" value="1"/>
</dbReference>
<dbReference type="Pfam" id="PF00072">
    <property type="entry name" value="Response_reg"/>
    <property type="match status" value="1"/>
</dbReference>
<evidence type="ECO:0000313" key="5">
    <source>
        <dbReference type="Proteomes" id="UP000886724"/>
    </source>
</evidence>
<evidence type="ECO:0000259" key="2">
    <source>
        <dbReference type="PROSITE" id="PS50110"/>
    </source>
</evidence>
<dbReference type="EMBL" id="DXET01000253">
    <property type="protein sequence ID" value="HIX82553.1"/>
    <property type="molecule type" value="Genomic_DNA"/>
</dbReference>
<feature type="modified residue" description="4-aspartylphosphate" evidence="1">
    <location>
        <position position="53"/>
    </location>
</feature>
<keyword evidence="4" id="KW-0238">DNA-binding</keyword>
<keyword evidence="1" id="KW-0597">Phosphoprotein</keyword>
<reference evidence="4" key="1">
    <citation type="journal article" date="2021" name="PeerJ">
        <title>Extensive microbial diversity within the chicken gut microbiome revealed by metagenomics and culture.</title>
        <authorList>
            <person name="Gilroy R."/>
            <person name="Ravi A."/>
            <person name="Getino M."/>
            <person name="Pursley I."/>
            <person name="Horton D.L."/>
            <person name="Alikhan N.F."/>
            <person name="Baker D."/>
            <person name="Gharbi K."/>
            <person name="Hall N."/>
            <person name="Watson M."/>
            <person name="Adriaenssens E.M."/>
            <person name="Foster-Nyarko E."/>
            <person name="Jarju S."/>
            <person name="Secka A."/>
            <person name="Antonio M."/>
            <person name="Oren A."/>
            <person name="Chaudhuri R.R."/>
            <person name="La Ragione R."/>
            <person name="Hildebrand F."/>
            <person name="Pallen M.J."/>
        </authorList>
    </citation>
    <scope>NUCLEOTIDE SEQUENCE</scope>
    <source>
        <strain evidence="4">ChiGjej1B1-14440</strain>
    </source>
</reference>
<dbReference type="Proteomes" id="UP000886724">
    <property type="component" value="Unassembled WGS sequence"/>
</dbReference>
<dbReference type="InterPro" id="IPR007492">
    <property type="entry name" value="LytTR_DNA-bd_dom"/>
</dbReference>
<dbReference type="PROSITE" id="PS50930">
    <property type="entry name" value="HTH_LYTTR"/>
    <property type="match status" value="1"/>
</dbReference>